<comment type="caution">
    <text evidence="2">The sequence shown here is derived from an EMBL/GenBank/DDBJ whole genome shotgun (WGS) entry which is preliminary data.</text>
</comment>
<evidence type="ECO:0000256" key="1">
    <source>
        <dbReference type="SAM" id="Phobius"/>
    </source>
</evidence>
<dbReference type="RefSeq" id="WP_307730739.1">
    <property type="nucleotide sequence ID" value="NZ_JAEUZA010000004.1"/>
</dbReference>
<accession>A0ABU9VKC9</accession>
<sequence>MMVIIFRLMFLLAILIVVYSIVKYFFHPLRKLEKAHRHQQFFFLDDQNDVRKNFSLTYKGVMFEGEKYMGTTKSSFDIITIYIWTKESNALQGLKKEDFQYIEEDIRTRYPEATVEWKSPIKEFLRDQRKE</sequence>
<gene>
    <name evidence="2" type="ORF">MKY91_14480</name>
</gene>
<keyword evidence="3" id="KW-1185">Reference proteome</keyword>
<evidence type="ECO:0000313" key="3">
    <source>
        <dbReference type="Proteomes" id="UP001418796"/>
    </source>
</evidence>
<keyword evidence="1" id="KW-1133">Transmembrane helix</keyword>
<evidence type="ECO:0000313" key="2">
    <source>
        <dbReference type="EMBL" id="MEN0644354.1"/>
    </source>
</evidence>
<organism evidence="2 3">
    <name type="scientific">Alkalicoccobacillus gibsonii</name>
    <dbReference type="NCBI Taxonomy" id="79881"/>
    <lineage>
        <taxon>Bacteria</taxon>
        <taxon>Bacillati</taxon>
        <taxon>Bacillota</taxon>
        <taxon>Bacilli</taxon>
        <taxon>Bacillales</taxon>
        <taxon>Bacillaceae</taxon>
        <taxon>Alkalicoccobacillus</taxon>
    </lineage>
</organism>
<dbReference type="Proteomes" id="UP001418796">
    <property type="component" value="Unassembled WGS sequence"/>
</dbReference>
<reference evidence="2 3" key="1">
    <citation type="submission" date="2024-03" db="EMBL/GenBank/DDBJ databases">
        <title>Bacilli Hybrid Assemblies.</title>
        <authorList>
            <person name="Kovac J."/>
        </authorList>
    </citation>
    <scope>NUCLEOTIDE SEQUENCE [LARGE SCALE GENOMIC DNA]</scope>
    <source>
        <strain evidence="2 3">FSL R7-0666</strain>
    </source>
</reference>
<feature type="transmembrane region" description="Helical" evidence="1">
    <location>
        <begin position="6"/>
        <end position="26"/>
    </location>
</feature>
<keyword evidence="1" id="KW-0812">Transmembrane</keyword>
<name>A0ABU9VKC9_9BACI</name>
<dbReference type="EMBL" id="JBCITK010000001">
    <property type="protein sequence ID" value="MEN0644354.1"/>
    <property type="molecule type" value="Genomic_DNA"/>
</dbReference>
<keyword evidence="1" id="KW-0472">Membrane</keyword>
<protein>
    <submittedName>
        <fullName evidence="2">Sigma-w pathway protein ysdB</fullName>
    </submittedName>
</protein>
<proteinExistence type="predicted"/>